<dbReference type="CDD" id="cd03226">
    <property type="entry name" value="ABC_cobalt_CbiO_domain2"/>
    <property type="match status" value="1"/>
</dbReference>
<gene>
    <name evidence="12" type="primary">ccmA</name>
    <name evidence="12" type="ORF">U732_1721</name>
</gene>
<evidence type="ECO:0000259" key="11">
    <source>
        <dbReference type="PROSITE" id="PS50893"/>
    </source>
</evidence>
<comment type="function">
    <text evidence="10">Probably part of an ABC transporter complex. Responsible for energy coupling to the transport system.</text>
</comment>
<protein>
    <submittedName>
        <fullName evidence="12">Heme ABC exporter, ATP-binding protein CcmA</fullName>
        <ecNumber evidence="12">3.6.3.41</ecNumber>
    </submittedName>
</protein>
<dbReference type="Gene3D" id="3.40.50.300">
    <property type="entry name" value="P-loop containing nucleotide triphosphate hydrolases"/>
    <property type="match status" value="2"/>
</dbReference>
<keyword evidence="12" id="KW-0378">Hydrolase</keyword>
<dbReference type="PROSITE" id="PS00211">
    <property type="entry name" value="ABC_TRANSPORTER_1"/>
    <property type="match status" value="1"/>
</dbReference>
<organism evidence="12 13">
    <name type="scientific">Clostridium argentinense CDC 2741</name>
    <dbReference type="NCBI Taxonomy" id="1418104"/>
    <lineage>
        <taxon>Bacteria</taxon>
        <taxon>Bacillati</taxon>
        <taxon>Bacillota</taxon>
        <taxon>Clostridia</taxon>
        <taxon>Eubacteriales</taxon>
        <taxon>Clostridiaceae</taxon>
        <taxon>Clostridium</taxon>
    </lineage>
</organism>
<evidence type="ECO:0000256" key="4">
    <source>
        <dbReference type="ARBA" id="ARBA00022475"/>
    </source>
</evidence>
<keyword evidence="5" id="KW-0677">Repeat</keyword>
<evidence type="ECO:0000256" key="7">
    <source>
        <dbReference type="ARBA" id="ARBA00022840"/>
    </source>
</evidence>
<feature type="domain" description="ABC transporter" evidence="11">
    <location>
        <begin position="283"/>
        <end position="504"/>
    </location>
</feature>
<evidence type="ECO:0000313" key="13">
    <source>
        <dbReference type="Proteomes" id="UP000031366"/>
    </source>
</evidence>
<evidence type="ECO:0000256" key="2">
    <source>
        <dbReference type="ARBA" id="ARBA00005417"/>
    </source>
</evidence>
<keyword evidence="4" id="KW-1003">Cell membrane</keyword>
<dbReference type="GO" id="GO:0005524">
    <property type="term" value="F:ATP binding"/>
    <property type="evidence" value="ECO:0007669"/>
    <property type="project" value="UniProtKB-KW"/>
</dbReference>
<dbReference type="InterPro" id="IPR003593">
    <property type="entry name" value="AAA+_ATPase"/>
</dbReference>
<evidence type="ECO:0000313" key="12">
    <source>
        <dbReference type="EMBL" id="KIE46295.1"/>
    </source>
</evidence>
<keyword evidence="3" id="KW-0813">Transport</keyword>
<comment type="subcellular location">
    <subcellularLocation>
        <location evidence="1">Cell membrane</location>
        <topology evidence="1">Peripheral membrane protein</topology>
    </subcellularLocation>
</comment>
<keyword evidence="9" id="KW-0472">Membrane</keyword>
<name>A0A0C1UFW4_9CLOT</name>
<dbReference type="SMART" id="SM00382">
    <property type="entry name" value="AAA"/>
    <property type="match status" value="2"/>
</dbReference>
<dbReference type="PANTHER" id="PTHR43553:SF23">
    <property type="entry name" value="ABC TRANSPORTER ATP-BINDING COMPONENT"/>
    <property type="match status" value="1"/>
</dbReference>
<comment type="similarity">
    <text evidence="2">Belongs to the ABC transporter superfamily.</text>
</comment>
<dbReference type="STRING" id="29341.RSJ17_16905"/>
<evidence type="ECO:0000256" key="8">
    <source>
        <dbReference type="ARBA" id="ARBA00022967"/>
    </source>
</evidence>
<evidence type="ECO:0000256" key="5">
    <source>
        <dbReference type="ARBA" id="ARBA00022737"/>
    </source>
</evidence>
<feature type="domain" description="ABC transporter" evidence="11">
    <location>
        <begin position="18"/>
        <end position="257"/>
    </location>
</feature>
<sequence>MYENQRKEKKNNINENVIEFNNVNFTYKGSKEKTLLDFSLRIKQGEFIVLTGESGCGKTTVNRCINGLIPEFYDGDLEGQAIICGMDISTSPLREISREVGSVFQDPRSQFFTLHVKTEIPFPGENYGINREEIQSNVRKSIEDLKLDSLMDRQILNLSSGEKQKIAVASVYALKPKIYVLDEPSANMDVEGTKQLFEILKILKSKGHTIIVSEHKLYYLKDLVDRVIIMKKGKIEKILEGKVFKQKSNQWFDDMGLRHIALDTLLSPQVKNSLAKEEIYPLLQVNNLSFGYKMGKTLWSNISFDANGGEIIGIMGRNGAGKSTLVRVLMGLVRQKCGKIYINGKPAGKRCRIRNSFYVMQDVDYQLFAPSVWDEMLIGKKTTKDIEEKVEKYLKLFNLENYKNSHPASLSGGQKQRLVIALACMQESKFLFLDEPTSGLDAKNMKIVSDVLKDIAKEGKCIFVITHDYEFALNTFNRLLYFDDNGRFSNLPFHEYSNELIYSRTMK</sequence>
<dbReference type="RefSeq" id="WP_052268123.1">
    <property type="nucleotide sequence ID" value="NZ_AYSO01000017.1"/>
</dbReference>
<proteinExistence type="inferred from homology"/>
<accession>A0A0C1UFW4</accession>
<dbReference type="InterPro" id="IPR017871">
    <property type="entry name" value="ABC_transporter-like_CS"/>
</dbReference>
<dbReference type="Pfam" id="PF00005">
    <property type="entry name" value="ABC_tran"/>
    <property type="match status" value="2"/>
</dbReference>
<dbReference type="SUPFAM" id="SSF52540">
    <property type="entry name" value="P-loop containing nucleoside triphosphate hydrolases"/>
    <property type="match status" value="2"/>
</dbReference>
<dbReference type="InterPro" id="IPR050095">
    <property type="entry name" value="ECF_ABC_transporter_ATP-bd"/>
</dbReference>
<dbReference type="PANTHER" id="PTHR43553">
    <property type="entry name" value="HEAVY METAL TRANSPORTER"/>
    <property type="match status" value="1"/>
</dbReference>
<dbReference type="EC" id="3.6.3.41" evidence="12"/>
<evidence type="ECO:0000256" key="3">
    <source>
        <dbReference type="ARBA" id="ARBA00022448"/>
    </source>
</evidence>
<keyword evidence="7 12" id="KW-0067">ATP-binding</keyword>
<dbReference type="OrthoDB" id="501320at2"/>
<dbReference type="CDD" id="cd03225">
    <property type="entry name" value="ABC_cobalt_CbiO_domain1"/>
    <property type="match status" value="1"/>
</dbReference>
<evidence type="ECO:0000256" key="6">
    <source>
        <dbReference type="ARBA" id="ARBA00022741"/>
    </source>
</evidence>
<dbReference type="InterPro" id="IPR003439">
    <property type="entry name" value="ABC_transporter-like_ATP-bd"/>
</dbReference>
<evidence type="ECO:0000256" key="10">
    <source>
        <dbReference type="ARBA" id="ARBA00025157"/>
    </source>
</evidence>
<dbReference type="Proteomes" id="UP000031366">
    <property type="component" value="Unassembled WGS sequence"/>
</dbReference>
<dbReference type="PROSITE" id="PS50893">
    <property type="entry name" value="ABC_TRANSPORTER_2"/>
    <property type="match status" value="2"/>
</dbReference>
<evidence type="ECO:0000256" key="9">
    <source>
        <dbReference type="ARBA" id="ARBA00023136"/>
    </source>
</evidence>
<dbReference type="GO" id="GO:0043190">
    <property type="term" value="C:ATP-binding cassette (ABC) transporter complex"/>
    <property type="evidence" value="ECO:0007669"/>
    <property type="project" value="TreeGrafter"/>
</dbReference>
<dbReference type="GO" id="GO:0042626">
    <property type="term" value="F:ATPase-coupled transmembrane transporter activity"/>
    <property type="evidence" value="ECO:0007669"/>
    <property type="project" value="TreeGrafter"/>
</dbReference>
<comment type="caution">
    <text evidence="12">The sequence shown here is derived from an EMBL/GenBank/DDBJ whole genome shotgun (WGS) entry which is preliminary data.</text>
</comment>
<dbReference type="EMBL" id="AYSO01000017">
    <property type="protein sequence ID" value="KIE46295.1"/>
    <property type="molecule type" value="Genomic_DNA"/>
</dbReference>
<dbReference type="AlphaFoldDB" id="A0A0C1UFW4"/>
<dbReference type="InterPro" id="IPR027417">
    <property type="entry name" value="P-loop_NTPase"/>
</dbReference>
<keyword evidence="8" id="KW-1278">Translocase</keyword>
<keyword evidence="13" id="KW-1185">Reference proteome</keyword>
<dbReference type="GO" id="GO:0016887">
    <property type="term" value="F:ATP hydrolysis activity"/>
    <property type="evidence" value="ECO:0007669"/>
    <property type="project" value="InterPro"/>
</dbReference>
<evidence type="ECO:0000256" key="1">
    <source>
        <dbReference type="ARBA" id="ARBA00004202"/>
    </source>
</evidence>
<dbReference type="InterPro" id="IPR015856">
    <property type="entry name" value="ABC_transpr_CbiO/EcfA_su"/>
</dbReference>
<reference evidence="12 13" key="1">
    <citation type="journal article" date="2015" name="Infect. Genet. Evol.">
        <title>Genomic sequences of six botulinum neurotoxin-producing strains representing three clostridial species illustrate the mobility and diversity of botulinum neurotoxin genes.</title>
        <authorList>
            <person name="Smith T.J."/>
            <person name="Hill K.K."/>
            <person name="Xie G."/>
            <person name="Foley B.T."/>
            <person name="Williamson C.H."/>
            <person name="Foster J.T."/>
            <person name="Johnson S.L."/>
            <person name="Chertkov O."/>
            <person name="Teshima H."/>
            <person name="Gibbons H.S."/>
            <person name="Johnsky L.A."/>
            <person name="Karavis M.A."/>
            <person name="Smith L.A."/>
        </authorList>
    </citation>
    <scope>NUCLEOTIDE SEQUENCE [LARGE SCALE GENOMIC DNA]</scope>
    <source>
        <strain evidence="12 13">CDC 2741</strain>
    </source>
</reference>
<keyword evidence="6" id="KW-0547">Nucleotide-binding</keyword>